<accession>A0A0A9BU21</accession>
<evidence type="ECO:0000313" key="2">
    <source>
        <dbReference type="EMBL" id="JAD62772.1"/>
    </source>
</evidence>
<reference evidence="2" key="2">
    <citation type="journal article" date="2015" name="Data Brief">
        <title>Shoot transcriptome of the giant reed, Arundo donax.</title>
        <authorList>
            <person name="Barrero R.A."/>
            <person name="Guerrero F.D."/>
            <person name="Moolhuijzen P."/>
            <person name="Goolsby J.A."/>
            <person name="Tidwell J."/>
            <person name="Bellgard S.E."/>
            <person name="Bellgard M.I."/>
        </authorList>
    </citation>
    <scope>NUCLEOTIDE SEQUENCE</scope>
    <source>
        <tissue evidence="2">Shoot tissue taken approximately 20 cm above the soil surface</tissue>
    </source>
</reference>
<dbReference type="EMBL" id="GBRH01235123">
    <property type="protein sequence ID" value="JAD62772.1"/>
    <property type="molecule type" value="Transcribed_RNA"/>
</dbReference>
<feature type="region of interest" description="Disordered" evidence="1">
    <location>
        <begin position="1"/>
        <end position="53"/>
    </location>
</feature>
<organism evidence="2">
    <name type="scientific">Arundo donax</name>
    <name type="common">Giant reed</name>
    <name type="synonym">Donax arundinaceus</name>
    <dbReference type="NCBI Taxonomy" id="35708"/>
    <lineage>
        <taxon>Eukaryota</taxon>
        <taxon>Viridiplantae</taxon>
        <taxon>Streptophyta</taxon>
        <taxon>Embryophyta</taxon>
        <taxon>Tracheophyta</taxon>
        <taxon>Spermatophyta</taxon>
        <taxon>Magnoliopsida</taxon>
        <taxon>Liliopsida</taxon>
        <taxon>Poales</taxon>
        <taxon>Poaceae</taxon>
        <taxon>PACMAD clade</taxon>
        <taxon>Arundinoideae</taxon>
        <taxon>Arundineae</taxon>
        <taxon>Arundo</taxon>
    </lineage>
</organism>
<protein>
    <submittedName>
        <fullName evidence="2">Uncharacterized protein</fullName>
    </submittedName>
</protein>
<dbReference type="AlphaFoldDB" id="A0A0A9BU21"/>
<name>A0A0A9BU21_ARUDO</name>
<sequence>MATTGRTLHRPLGSRRLRHPHPPRLHLRRLAAPPSCRTRSQDRAVVGRGKSTL</sequence>
<reference evidence="2" key="1">
    <citation type="submission" date="2014-09" db="EMBL/GenBank/DDBJ databases">
        <authorList>
            <person name="Magalhaes I.L.F."/>
            <person name="Oliveira U."/>
            <person name="Santos F.R."/>
            <person name="Vidigal T.H.D.A."/>
            <person name="Brescovit A.D."/>
            <person name="Santos A.J."/>
        </authorList>
    </citation>
    <scope>NUCLEOTIDE SEQUENCE</scope>
    <source>
        <tissue evidence="2">Shoot tissue taken approximately 20 cm above the soil surface</tissue>
    </source>
</reference>
<evidence type="ECO:0000256" key="1">
    <source>
        <dbReference type="SAM" id="MobiDB-lite"/>
    </source>
</evidence>
<feature type="compositionally biased region" description="Basic residues" evidence="1">
    <location>
        <begin position="7"/>
        <end position="29"/>
    </location>
</feature>
<proteinExistence type="predicted"/>